<evidence type="ECO:0000256" key="4">
    <source>
        <dbReference type="ARBA" id="ARBA00022679"/>
    </source>
</evidence>
<keyword evidence="5" id="KW-0663">Pyridoxal phosphate</keyword>
<proteinExistence type="inferred from homology"/>
<name>A0AAD4KRW4_9EURO</name>
<evidence type="ECO:0000313" key="8">
    <source>
        <dbReference type="Proteomes" id="UP001201262"/>
    </source>
</evidence>
<keyword evidence="8" id="KW-1185">Reference proteome</keyword>
<keyword evidence="3" id="KW-0032">Aminotransferase</keyword>
<dbReference type="GeneID" id="70246898"/>
<evidence type="ECO:0000256" key="1">
    <source>
        <dbReference type="ARBA" id="ARBA00001933"/>
    </source>
</evidence>
<comment type="similarity">
    <text evidence="2">Belongs to the class-I pyridoxal-phosphate-dependent aminotransferase family.</text>
</comment>
<protein>
    <submittedName>
        <fullName evidence="7">Pyridoxal phosphate-dependent transferase</fullName>
    </submittedName>
</protein>
<evidence type="ECO:0000256" key="3">
    <source>
        <dbReference type="ARBA" id="ARBA00022576"/>
    </source>
</evidence>
<dbReference type="Gene3D" id="3.40.640.10">
    <property type="entry name" value="Type I PLP-dependent aspartate aminotransferase-like (Major domain)"/>
    <property type="match status" value="1"/>
</dbReference>
<evidence type="ECO:0000313" key="7">
    <source>
        <dbReference type="EMBL" id="KAH8695586.1"/>
    </source>
</evidence>
<dbReference type="Proteomes" id="UP001201262">
    <property type="component" value="Unassembled WGS sequence"/>
</dbReference>
<dbReference type="InterPro" id="IPR015424">
    <property type="entry name" value="PyrdxlP-dep_Trfase"/>
</dbReference>
<dbReference type="Gene3D" id="3.90.1150.10">
    <property type="entry name" value="Aspartate Aminotransferase, domain 1"/>
    <property type="match status" value="1"/>
</dbReference>
<dbReference type="EMBL" id="JAJTJA010000008">
    <property type="protein sequence ID" value="KAH8695586.1"/>
    <property type="molecule type" value="Genomic_DNA"/>
</dbReference>
<evidence type="ECO:0000259" key="6">
    <source>
        <dbReference type="Pfam" id="PF00155"/>
    </source>
</evidence>
<dbReference type="Pfam" id="PF00155">
    <property type="entry name" value="Aminotran_1_2"/>
    <property type="match status" value="2"/>
</dbReference>
<dbReference type="InterPro" id="IPR015422">
    <property type="entry name" value="PyrdxlP-dep_Trfase_small"/>
</dbReference>
<dbReference type="PANTHER" id="PTHR43795:SF32">
    <property type="entry name" value="AMINOTRANSFERASE GLII-RELATED"/>
    <property type="match status" value="1"/>
</dbReference>
<dbReference type="GO" id="GO:0030170">
    <property type="term" value="F:pyridoxal phosphate binding"/>
    <property type="evidence" value="ECO:0007669"/>
    <property type="project" value="InterPro"/>
</dbReference>
<reference evidence="7" key="1">
    <citation type="submission" date="2021-12" db="EMBL/GenBank/DDBJ databases">
        <title>Convergent genome expansion in fungi linked to evolution of root-endophyte symbiosis.</title>
        <authorList>
            <consortium name="DOE Joint Genome Institute"/>
            <person name="Ke Y.-H."/>
            <person name="Bonito G."/>
            <person name="Liao H.-L."/>
            <person name="Looney B."/>
            <person name="Rojas-Flechas A."/>
            <person name="Nash J."/>
            <person name="Hameed K."/>
            <person name="Schadt C."/>
            <person name="Martin F."/>
            <person name="Crous P.W."/>
            <person name="Miettinen O."/>
            <person name="Magnuson J.K."/>
            <person name="Labbe J."/>
            <person name="Jacobson D."/>
            <person name="Doktycz M.J."/>
            <person name="Veneault-Fourrey C."/>
            <person name="Kuo A."/>
            <person name="Mondo S."/>
            <person name="Calhoun S."/>
            <person name="Riley R."/>
            <person name="Ohm R."/>
            <person name="LaButti K."/>
            <person name="Andreopoulos B."/>
            <person name="Pangilinan J."/>
            <person name="Nolan M."/>
            <person name="Tritt A."/>
            <person name="Clum A."/>
            <person name="Lipzen A."/>
            <person name="Daum C."/>
            <person name="Barry K."/>
            <person name="Grigoriev I.V."/>
            <person name="Vilgalys R."/>
        </authorList>
    </citation>
    <scope>NUCLEOTIDE SEQUENCE</scope>
    <source>
        <strain evidence="7">PMI_201</strain>
    </source>
</reference>
<organism evidence="7 8">
    <name type="scientific">Talaromyces proteolyticus</name>
    <dbReference type="NCBI Taxonomy" id="1131652"/>
    <lineage>
        <taxon>Eukaryota</taxon>
        <taxon>Fungi</taxon>
        <taxon>Dikarya</taxon>
        <taxon>Ascomycota</taxon>
        <taxon>Pezizomycotina</taxon>
        <taxon>Eurotiomycetes</taxon>
        <taxon>Eurotiomycetidae</taxon>
        <taxon>Eurotiales</taxon>
        <taxon>Trichocomaceae</taxon>
        <taxon>Talaromyces</taxon>
        <taxon>Talaromyces sect. Bacilispori</taxon>
    </lineage>
</organism>
<feature type="domain" description="Aminotransferase class I/classII large" evidence="6">
    <location>
        <begin position="41"/>
        <end position="141"/>
    </location>
</feature>
<dbReference type="AlphaFoldDB" id="A0AAD4KRW4"/>
<feature type="domain" description="Aminotransferase class I/classII large" evidence="6">
    <location>
        <begin position="198"/>
        <end position="454"/>
    </location>
</feature>
<dbReference type="GO" id="GO:0006520">
    <property type="term" value="P:amino acid metabolic process"/>
    <property type="evidence" value="ECO:0007669"/>
    <property type="project" value="TreeGrafter"/>
</dbReference>
<dbReference type="SUPFAM" id="SSF53383">
    <property type="entry name" value="PLP-dependent transferases"/>
    <property type="match status" value="1"/>
</dbReference>
<dbReference type="RefSeq" id="XP_046070728.1">
    <property type="nucleotide sequence ID" value="XM_046216611.1"/>
</dbReference>
<dbReference type="InterPro" id="IPR004839">
    <property type="entry name" value="Aminotransferase_I/II_large"/>
</dbReference>
<evidence type="ECO:0000256" key="2">
    <source>
        <dbReference type="ARBA" id="ARBA00007441"/>
    </source>
</evidence>
<comment type="caution">
    <text evidence="7">The sequence shown here is derived from an EMBL/GenBank/DDBJ whole genome shotgun (WGS) entry which is preliminary data.</text>
</comment>
<dbReference type="InterPro" id="IPR015421">
    <property type="entry name" value="PyrdxlP-dep_Trfase_major"/>
</dbReference>
<dbReference type="PANTHER" id="PTHR43795">
    <property type="entry name" value="BIFUNCTIONAL ASPARTATE AMINOTRANSFERASE AND GLUTAMATE/ASPARTATE-PREPHENATE AMINOTRANSFERASE-RELATED"/>
    <property type="match status" value="1"/>
</dbReference>
<gene>
    <name evidence="7" type="ORF">BGW36DRAFT_382983</name>
</gene>
<comment type="cofactor">
    <cofactor evidence="1">
        <name>pyridoxal 5'-phosphate</name>
        <dbReference type="ChEBI" id="CHEBI:597326"/>
    </cofactor>
</comment>
<dbReference type="GO" id="GO:0008483">
    <property type="term" value="F:transaminase activity"/>
    <property type="evidence" value="ECO:0007669"/>
    <property type="project" value="UniProtKB-KW"/>
</dbReference>
<dbReference type="CDD" id="cd00609">
    <property type="entry name" value="AAT_like"/>
    <property type="match status" value="1"/>
</dbReference>
<accession>A0AAD4KRW4</accession>
<dbReference type="InterPro" id="IPR050478">
    <property type="entry name" value="Ethylene_sulfur-biosynth"/>
</dbReference>
<keyword evidence="4 7" id="KW-0808">Transferase</keyword>
<sequence length="459" mass="50204">MANPTENTPPGALSTRMATTVKILNPIADALAARGKISPEEINLADGESSLMKLEMVEICKEAMNNSITTDTFSNPVGFIGDVPMKEALAQYFTTYFHPTIPVTMDNIVPTAGSGNAIDALIFTLCDAGDAVLCPAPWWCKFLLFLSLPFLRPIHIHIDTGGYGPYARVHAEVNVIPAFIKPSPSLSWTTESLSSAIIPALEAAYNSAPDPKRIKAVLTSNPNNPMMNCWPEDVVRQIMDFCQDHNLHYISDEVFANTVFDLEADQFVSALSLLKRPDRHDESVGVKSIIEPTLVHVLWSVTKDFGACGVRAGCVLSYHPLVRAGVSFASVWQVSSLAAHFTRSILTSPSTLDLLSSTRSQLAQSFQTCREILSVPELTDRIQLLHTSVGFWTNAVVMLKESENIQDIIVKAKQKGVIVGWGAEFAPLLQKGQGLIKITFAMPQDVLRKGLERLRASLL</sequence>
<evidence type="ECO:0000256" key="5">
    <source>
        <dbReference type="ARBA" id="ARBA00022898"/>
    </source>
</evidence>